<evidence type="ECO:0000313" key="3">
    <source>
        <dbReference type="EMBL" id="WAQ83731.1"/>
    </source>
</evidence>
<dbReference type="RefSeq" id="XP_053019286.1">
    <property type="nucleotide sequence ID" value="XM_053168036.1"/>
</dbReference>
<evidence type="ECO:0000256" key="1">
    <source>
        <dbReference type="SAM" id="MobiDB-lite"/>
    </source>
</evidence>
<keyword evidence="2" id="KW-0732">Signal</keyword>
<feature type="compositionally biased region" description="Basic and acidic residues" evidence="1">
    <location>
        <begin position="131"/>
        <end position="145"/>
    </location>
</feature>
<evidence type="ECO:0000313" key="4">
    <source>
        <dbReference type="Proteomes" id="UP001164743"/>
    </source>
</evidence>
<feature type="chain" id="PRO_5047037453" evidence="2">
    <location>
        <begin position="20"/>
        <end position="508"/>
    </location>
</feature>
<dbReference type="EMBL" id="CP110424">
    <property type="protein sequence ID" value="WAQ83731.1"/>
    <property type="molecule type" value="Genomic_DNA"/>
</dbReference>
<protein>
    <submittedName>
        <fullName evidence="3">Uncharacterized protein</fullName>
    </submittedName>
</protein>
<proteinExistence type="predicted"/>
<reference evidence="3" key="1">
    <citation type="submission" date="2022-10" db="EMBL/GenBank/DDBJ databases">
        <title>Puccinia triticina Genome sequencing and assembly.</title>
        <authorList>
            <person name="Li C."/>
        </authorList>
    </citation>
    <scope>NUCLEOTIDE SEQUENCE</scope>
    <source>
        <strain evidence="3">Pt15</strain>
    </source>
</reference>
<organism evidence="3 4">
    <name type="scientific">Puccinia triticina</name>
    <dbReference type="NCBI Taxonomy" id="208348"/>
    <lineage>
        <taxon>Eukaryota</taxon>
        <taxon>Fungi</taxon>
        <taxon>Dikarya</taxon>
        <taxon>Basidiomycota</taxon>
        <taxon>Pucciniomycotina</taxon>
        <taxon>Pucciniomycetes</taxon>
        <taxon>Pucciniales</taxon>
        <taxon>Pucciniaceae</taxon>
        <taxon>Puccinia</taxon>
    </lineage>
</organism>
<feature type="signal peptide" evidence="2">
    <location>
        <begin position="1"/>
        <end position="19"/>
    </location>
</feature>
<dbReference type="Proteomes" id="UP001164743">
    <property type="component" value="Chromosome 4A"/>
</dbReference>
<sequence>MRLDYSFRVYAMLSLDCLALPILASLPLAEKTVGKRKAHRIPPKMEVSEDWPSVHGSKLAFGPEARQVESASVSAPIQNGYGFKRVKHEGILPEKSLTRICTSKPPSNSIKLEKPSIQAASSDFQSSRQKLYRDPASKGKQAGFERIKQEGEEVGILLDERKYRPVLSEARIPGDSSAKPKKLESVEQQTISISEHPTKSPAFVKDEKIGLFTVEDWDFVRENPETSHHQKVPQEFLPENLFGILKNSLSPPQGSGAFHIPENKEFIFFAKYRRATRSNIKFPQETKHETRKCALFSTVYDHSIKRIDFDSYPLYSEGIITKLTAELNKRAKDSIHTISRLRIDGVIKTVAETTKVATFLIILYLSLFREHKQNIVTRRVVEDILAVVSELWRSLSADNVEPGLTEEFEWASGLVGFLDTGLTSSFRWAKCPAKMVNYNISWNIVEYWTTRSLKMGKDGVMKKRYYSIHLAQLLDKIILCLNYQTIAEITRSNPKNPKRLPKDCHLKP</sequence>
<accession>A0ABY7CEU5</accession>
<keyword evidence="4" id="KW-1185">Reference proteome</keyword>
<dbReference type="GeneID" id="77808931"/>
<name>A0ABY7CEU5_9BASI</name>
<feature type="region of interest" description="Disordered" evidence="1">
    <location>
        <begin position="116"/>
        <end position="145"/>
    </location>
</feature>
<evidence type="ECO:0000256" key="2">
    <source>
        <dbReference type="SAM" id="SignalP"/>
    </source>
</evidence>
<feature type="compositionally biased region" description="Polar residues" evidence="1">
    <location>
        <begin position="118"/>
        <end position="129"/>
    </location>
</feature>
<gene>
    <name evidence="3" type="ORF">PtA15_4A179</name>
</gene>